<evidence type="ECO:0000313" key="2">
    <source>
        <dbReference type="Proteomes" id="UP000653797"/>
    </source>
</evidence>
<gene>
    <name evidence="1" type="ORF">IC230_00375</name>
</gene>
<dbReference type="NCBIfam" id="TIGR01643">
    <property type="entry name" value="YD_repeat_2x"/>
    <property type="match status" value="1"/>
</dbReference>
<keyword evidence="2" id="KW-1185">Reference proteome</keyword>
<proteinExistence type="predicted"/>
<dbReference type="RefSeq" id="WP_191036979.1">
    <property type="nucleotide sequence ID" value="NZ_JACXAA010000001.1"/>
</dbReference>
<accession>A0A927GB16</accession>
<dbReference type="AlphaFoldDB" id="A0A927GB16"/>
<sequence length="92" mass="10758">MRFVYCFFGALIILWGCRTNDGIQPVSKPVQSFADLPVDYWPVQDGAEVAGRLKSEIHNGQLSSEWRYNEQGKLLEWRNYQEGQVTWADQYR</sequence>
<dbReference type="EMBL" id="JACXAA010000001">
    <property type="protein sequence ID" value="MBD2751328.1"/>
    <property type="molecule type" value="Genomic_DNA"/>
</dbReference>
<name>A0A927GB16_9BACT</name>
<dbReference type="InterPro" id="IPR006530">
    <property type="entry name" value="YD"/>
</dbReference>
<protein>
    <submittedName>
        <fullName evidence="1">Uncharacterized protein</fullName>
    </submittedName>
</protein>
<evidence type="ECO:0000313" key="1">
    <source>
        <dbReference type="EMBL" id="MBD2751328.1"/>
    </source>
</evidence>
<organism evidence="1 2">
    <name type="scientific">Spirosoma validum</name>
    <dbReference type="NCBI Taxonomy" id="2771355"/>
    <lineage>
        <taxon>Bacteria</taxon>
        <taxon>Pseudomonadati</taxon>
        <taxon>Bacteroidota</taxon>
        <taxon>Cytophagia</taxon>
        <taxon>Cytophagales</taxon>
        <taxon>Cytophagaceae</taxon>
        <taxon>Spirosoma</taxon>
    </lineage>
</organism>
<dbReference type="Proteomes" id="UP000653797">
    <property type="component" value="Unassembled WGS sequence"/>
</dbReference>
<comment type="caution">
    <text evidence="1">The sequence shown here is derived from an EMBL/GenBank/DDBJ whole genome shotgun (WGS) entry which is preliminary data.</text>
</comment>
<reference evidence="1" key="1">
    <citation type="submission" date="2020-09" db="EMBL/GenBank/DDBJ databases">
        <authorList>
            <person name="Kim M.K."/>
        </authorList>
    </citation>
    <scope>NUCLEOTIDE SEQUENCE</scope>
    <source>
        <strain evidence="1">BT704</strain>
    </source>
</reference>